<sequence length="339" mass="37814">MTSHVHVHVALIGVHLASAEERAFRRIDVGLSALTDYATRGQVNAALPQGIANPLCPGERLSLVNDDSEGVYLRVESGESRSWSGFGDTVQFVQDLLTLVGNADCRKDLPVLTTESGTRVDVKMKTEPVIRDHWYPTFLLKLDDLPTVLPTWLCLREKLEPSAAVLFSVDYGGPGYYQNKLFNVASAAEGFSNALFPDATGIAPDSYAQLRQYLKKLPDKDARDWAFSMIKRNKPGFTARMRMLLTLPDPAAVREVMADKEDLWAKWITQARNAISHSNYDDMKEIPPEIGQALLYVTKTLLHLVMLAELDYLSPKQQQGVAALTHTVRRTPFTEYLPP</sequence>
<proteinExistence type="predicted"/>
<reference evidence="2 3" key="1">
    <citation type="submission" date="2018-06" db="EMBL/GenBank/DDBJ databases">
        <title>Genomic Encyclopedia of Type Strains, Phase IV (KMG-IV): sequencing the most valuable type-strain genomes for metagenomic binning, comparative biology and taxonomic classification.</title>
        <authorList>
            <person name="Goeker M."/>
        </authorList>
    </citation>
    <scope>NUCLEOTIDE SEQUENCE [LARGE SCALE GENOMIC DNA]</scope>
    <source>
        <strain evidence="2 3">DSM 45521</strain>
    </source>
</reference>
<gene>
    <name evidence="2" type="ORF">DFR67_12621</name>
</gene>
<dbReference type="AlphaFoldDB" id="A0A318R8V9"/>
<comment type="caution">
    <text evidence="2">The sequence shown here is derived from an EMBL/GenBank/DDBJ whole genome shotgun (WGS) entry which is preliminary data.</text>
</comment>
<feature type="domain" description="Apea-like HEPN" evidence="1">
    <location>
        <begin position="183"/>
        <end position="310"/>
    </location>
</feature>
<protein>
    <recommendedName>
        <fullName evidence="1">Apea-like HEPN domain-containing protein</fullName>
    </recommendedName>
</protein>
<name>A0A318R8V9_WILLI</name>
<dbReference type="Proteomes" id="UP000247591">
    <property type="component" value="Unassembled WGS sequence"/>
</dbReference>
<dbReference type="EMBL" id="QJSP01000026">
    <property type="protein sequence ID" value="PYE12013.1"/>
    <property type="molecule type" value="Genomic_DNA"/>
</dbReference>
<dbReference type="Pfam" id="PF18739">
    <property type="entry name" value="HEPN_Apea"/>
    <property type="match status" value="1"/>
</dbReference>
<organism evidence="2 3">
    <name type="scientific">Williamsia limnetica</name>
    <dbReference type="NCBI Taxonomy" id="882452"/>
    <lineage>
        <taxon>Bacteria</taxon>
        <taxon>Bacillati</taxon>
        <taxon>Actinomycetota</taxon>
        <taxon>Actinomycetes</taxon>
        <taxon>Mycobacteriales</taxon>
        <taxon>Nocardiaceae</taxon>
        <taxon>Williamsia</taxon>
    </lineage>
</organism>
<evidence type="ECO:0000313" key="3">
    <source>
        <dbReference type="Proteomes" id="UP000247591"/>
    </source>
</evidence>
<dbReference type="InterPro" id="IPR041229">
    <property type="entry name" value="HEPN_Apea"/>
</dbReference>
<keyword evidence="3" id="KW-1185">Reference proteome</keyword>
<accession>A0A318R8V9</accession>
<evidence type="ECO:0000313" key="2">
    <source>
        <dbReference type="EMBL" id="PYE12013.1"/>
    </source>
</evidence>
<evidence type="ECO:0000259" key="1">
    <source>
        <dbReference type="Pfam" id="PF18739"/>
    </source>
</evidence>